<evidence type="ECO:0000313" key="1">
    <source>
        <dbReference type="EMBL" id="MCC2211349.1"/>
    </source>
</evidence>
<dbReference type="Proteomes" id="UP001198242">
    <property type="component" value="Unassembled WGS sequence"/>
</dbReference>
<gene>
    <name evidence="1" type="ORF">LKE05_11190</name>
</gene>
<name>A0AAE3E0A7_9FIRM</name>
<dbReference type="Pfam" id="PF20124">
    <property type="entry name" value="DUF6514"/>
    <property type="match status" value="1"/>
</dbReference>
<evidence type="ECO:0000313" key="2">
    <source>
        <dbReference type="Proteomes" id="UP001198242"/>
    </source>
</evidence>
<sequence>MVNYGVIEEKMCDLCMGEYITYGIGAYNTQAHELITFVSDVFPCKDDAEKFVNVCNENELSLHHLRDVIEDFI</sequence>
<reference evidence="1 2" key="1">
    <citation type="submission" date="2021-10" db="EMBL/GenBank/DDBJ databases">
        <title>Anaerobic single-cell dispensing facilitates the cultivation of human gut bacteria.</title>
        <authorList>
            <person name="Afrizal A."/>
        </authorList>
    </citation>
    <scope>NUCLEOTIDE SEQUENCE [LARGE SCALE GENOMIC DNA]</scope>
    <source>
        <strain evidence="1 2">CLA-AA-H232</strain>
    </source>
</reference>
<dbReference type="EMBL" id="JAJEQM010000016">
    <property type="protein sequence ID" value="MCC2211349.1"/>
    <property type="molecule type" value="Genomic_DNA"/>
</dbReference>
<dbReference type="AlphaFoldDB" id="A0AAE3E0A7"/>
<dbReference type="InterPro" id="IPR017016">
    <property type="entry name" value="UCP033595"/>
</dbReference>
<keyword evidence="2" id="KW-1185">Reference proteome</keyword>
<proteinExistence type="predicted"/>
<organism evidence="1 2">
    <name type="scientific">Hominilimicola fabiformis</name>
    <dbReference type="NCBI Taxonomy" id="2885356"/>
    <lineage>
        <taxon>Bacteria</taxon>
        <taxon>Bacillati</taxon>
        <taxon>Bacillota</taxon>
        <taxon>Clostridia</taxon>
        <taxon>Eubacteriales</taxon>
        <taxon>Oscillospiraceae</taxon>
        <taxon>Hominilimicola</taxon>
    </lineage>
</organism>
<protein>
    <submittedName>
        <fullName evidence="1">DUF6514 family protein</fullName>
    </submittedName>
</protein>
<accession>A0AAE3E0A7</accession>
<comment type="caution">
    <text evidence="1">The sequence shown here is derived from an EMBL/GenBank/DDBJ whole genome shotgun (WGS) entry which is preliminary data.</text>
</comment>
<dbReference type="RefSeq" id="WP_118446914.1">
    <property type="nucleotide sequence ID" value="NZ_JAJEQM010000016.1"/>
</dbReference>